<sequence>MSMIGQIGEEFYSTYLVAEMVVHLGEKEINDDKDYRPKKEDKGFVKKVDEEKKTKSKKKKKIQEVFYE</sequence>
<protein>
    <submittedName>
        <fullName evidence="1">Uncharacterized protein</fullName>
    </submittedName>
</protein>
<gene>
    <name evidence="1" type="ORF">POPTR_017G083400</name>
</gene>
<accession>B9IJY2</accession>
<reference evidence="1 2" key="1">
    <citation type="journal article" date="2006" name="Science">
        <title>The genome of black cottonwood, Populus trichocarpa (Torr. &amp; Gray).</title>
        <authorList>
            <person name="Tuskan G.A."/>
            <person name="Difazio S."/>
            <person name="Jansson S."/>
            <person name="Bohlmann J."/>
            <person name="Grigoriev I."/>
            <person name="Hellsten U."/>
            <person name="Putnam N."/>
            <person name="Ralph S."/>
            <person name="Rombauts S."/>
            <person name="Salamov A."/>
            <person name="Schein J."/>
            <person name="Sterck L."/>
            <person name="Aerts A."/>
            <person name="Bhalerao R.R."/>
            <person name="Bhalerao R.P."/>
            <person name="Blaudez D."/>
            <person name="Boerjan W."/>
            <person name="Brun A."/>
            <person name="Brunner A."/>
            <person name="Busov V."/>
            <person name="Campbell M."/>
            <person name="Carlson J."/>
            <person name="Chalot M."/>
            <person name="Chapman J."/>
            <person name="Chen G.L."/>
            <person name="Cooper D."/>
            <person name="Coutinho P.M."/>
            <person name="Couturier J."/>
            <person name="Covert S."/>
            <person name="Cronk Q."/>
            <person name="Cunningham R."/>
            <person name="Davis J."/>
            <person name="Degroeve S."/>
            <person name="Dejardin A."/>
            <person name="Depamphilis C."/>
            <person name="Detter J."/>
            <person name="Dirks B."/>
            <person name="Dubchak I."/>
            <person name="Duplessis S."/>
            <person name="Ehlting J."/>
            <person name="Ellis B."/>
            <person name="Gendler K."/>
            <person name="Goodstein D."/>
            <person name="Gribskov M."/>
            <person name="Grimwood J."/>
            <person name="Groover A."/>
            <person name="Gunter L."/>
            <person name="Hamberger B."/>
            <person name="Heinze B."/>
            <person name="Helariutta Y."/>
            <person name="Henrissat B."/>
            <person name="Holligan D."/>
            <person name="Holt R."/>
            <person name="Huang W."/>
            <person name="Islam-Faridi N."/>
            <person name="Jones S."/>
            <person name="Jones-Rhoades M."/>
            <person name="Jorgensen R."/>
            <person name="Joshi C."/>
            <person name="Kangasjarvi J."/>
            <person name="Karlsson J."/>
            <person name="Kelleher C."/>
            <person name="Kirkpatrick R."/>
            <person name="Kirst M."/>
            <person name="Kohler A."/>
            <person name="Kalluri U."/>
            <person name="Larimer F."/>
            <person name="Leebens-Mack J."/>
            <person name="Leple J.C."/>
            <person name="Locascio P."/>
            <person name="Lou Y."/>
            <person name="Lucas S."/>
            <person name="Martin F."/>
            <person name="Montanini B."/>
            <person name="Napoli C."/>
            <person name="Nelson D.R."/>
            <person name="Nelson C."/>
            <person name="Nieminen K."/>
            <person name="Nilsson O."/>
            <person name="Pereda V."/>
            <person name="Peter G."/>
            <person name="Philippe R."/>
            <person name="Pilate G."/>
            <person name="Poliakov A."/>
            <person name="Razumovskaya J."/>
            <person name="Richardson P."/>
            <person name="Rinaldi C."/>
            <person name="Ritland K."/>
            <person name="Rouze P."/>
            <person name="Ryaboy D."/>
            <person name="Schmutz J."/>
            <person name="Schrader J."/>
            <person name="Segerman B."/>
            <person name="Shin H."/>
            <person name="Siddiqui A."/>
            <person name="Sterky F."/>
            <person name="Terry A."/>
            <person name="Tsai C.J."/>
            <person name="Uberbacher E."/>
            <person name="Unneberg P."/>
            <person name="Vahala J."/>
            <person name="Wall K."/>
            <person name="Wessler S."/>
            <person name="Yang G."/>
            <person name="Yin T."/>
            <person name="Douglas C."/>
            <person name="Marra M."/>
            <person name="Sandberg G."/>
            <person name="Van de Peer Y."/>
            <person name="Rokhsar D."/>
        </authorList>
    </citation>
    <scope>NUCLEOTIDE SEQUENCE [LARGE SCALE GENOMIC DNA]</scope>
    <source>
        <strain evidence="2">cv. Nisqually</strain>
    </source>
</reference>
<dbReference type="EMBL" id="CM009306">
    <property type="protein sequence ID" value="PNS95874.1"/>
    <property type="molecule type" value="Genomic_DNA"/>
</dbReference>
<dbReference type="HOGENOM" id="CLU_2798687_0_0_1"/>
<evidence type="ECO:0000313" key="2">
    <source>
        <dbReference type="Proteomes" id="UP000006729"/>
    </source>
</evidence>
<dbReference type="AlphaFoldDB" id="B9IJY2"/>
<dbReference type="InParanoid" id="B9IJY2"/>
<organism evidence="1 2">
    <name type="scientific">Populus trichocarpa</name>
    <name type="common">Western balsam poplar</name>
    <name type="synonym">Populus balsamifera subsp. trichocarpa</name>
    <dbReference type="NCBI Taxonomy" id="3694"/>
    <lineage>
        <taxon>Eukaryota</taxon>
        <taxon>Viridiplantae</taxon>
        <taxon>Streptophyta</taxon>
        <taxon>Embryophyta</taxon>
        <taxon>Tracheophyta</taxon>
        <taxon>Spermatophyta</taxon>
        <taxon>Magnoliopsida</taxon>
        <taxon>eudicotyledons</taxon>
        <taxon>Gunneridae</taxon>
        <taxon>Pentapetalae</taxon>
        <taxon>rosids</taxon>
        <taxon>fabids</taxon>
        <taxon>Malpighiales</taxon>
        <taxon>Salicaceae</taxon>
        <taxon>Saliceae</taxon>
        <taxon>Populus</taxon>
    </lineage>
</organism>
<name>B9IJY2_POPTR</name>
<dbReference type="Proteomes" id="UP000006729">
    <property type="component" value="Chromosome 17"/>
</dbReference>
<evidence type="ECO:0000313" key="1">
    <source>
        <dbReference type="EMBL" id="PNS95874.1"/>
    </source>
</evidence>
<proteinExistence type="predicted"/>
<keyword evidence="2" id="KW-1185">Reference proteome</keyword>